<evidence type="ECO:0000256" key="4">
    <source>
        <dbReference type="ARBA" id="ARBA00022679"/>
    </source>
</evidence>
<dbReference type="CDD" id="cd06849">
    <property type="entry name" value="lipoyl_domain"/>
    <property type="match status" value="1"/>
</dbReference>
<dbReference type="PANTHER" id="PTHR43178">
    <property type="entry name" value="DIHYDROLIPOAMIDE ACETYLTRANSFERASE COMPONENT OF PYRUVATE DEHYDROGENASE COMPLEX"/>
    <property type="match status" value="1"/>
</dbReference>
<keyword evidence="6 7" id="KW-0012">Acyltransferase</keyword>
<proteinExistence type="inferred from homology"/>
<protein>
    <recommendedName>
        <fullName evidence="7">Dihydrolipoamide acetyltransferase component of pyruvate dehydrogenase complex</fullName>
        <ecNumber evidence="7">2.3.1.-</ecNumber>
    </recommendedName>
</protein>
<keyword evidence="4 7" id="KW-0808">Transferase</keyword>
<evidence type="ECO:0000313" key="10">
    <source>
        <dbReference type="Proteomes" id="UP001139488"/>
    </source>
</evidence>
<keyword evidence="10" id="KW-1185">Reference proteome</keyword>
<comment type="similarity">
    <text evidence="2 7">Belongs to the 2-oxoacid dehydrogenase family.</text>
</comment>
<dbReference type="PROSITE" id="PS50968">
    <property type="entry name" value="BIOTINYL_LIPOYL"/>
    <property type="match status" value="1"/>
</dbReference>
<dbReference type="InterPro" id="IPR023213">
    <property type="entry name" value="CAT-like_dom_sf"/>
</dbReference>
<dbReference type="Pfam" id="PF00198">
    <property type="entry name" value="2-oxoacid_dh"/>
    <property type="match status" value="1"/>
</dbReference>
<gene>
    <name evidence="9" type="ORF">LNL84_12075</name>
</gene>
<dbReference type="SUPFAM" id="SSF51230">
    <property type="entry name" value="Single hybrid motif"/>
    <property type="match status" value="1"/>
</dbReference>
<comment type="subunit">
    <text evidence="3">Forms a 24-polypeptide structural core with octahedral symmetry.</text>
</comment>
<dbReference type="GO" id="GO:0031405">
    <property type="term" value="F:lipoic acid binding"/>
    <property type="evidence" value="ECO:0007669"/>
    <property type="project" value="TreeGrafter"/>
</dbReference>
<dbReference type="Proteomes" id="UP001139488">
    <property type="component" value="Unassembled WGS sequence"/>
</dbReference>
<evidence type="ECO:0000259" key="8">
    <source>
        <dbReference type="PROSITE" id="PS50968"/>
    </source>
</evidence>
<evidence type="ECO:0000256" key="5">
    <source>
        <dbReference type="ARBA" id="ARBA00022823"/>
    </source>
</evidence>
<dbReference type="RefSeq" id="WP_244357684.1">
    <property type="nucleotide sequence ID" value="NZ_JAJNNZ010000008.1"/>
</dbReference>
<dbReference type="PANTHER" id="PTHR43178:SF5">
    <property type="entry name" value="LIPOAMIDE ACYLTRANSFERASE COMPONENT OF BRANCHED-CHAIN ALPHA-KETO ACID DEHYDROGENASE COMPLEX, MITOCHONDRIAL"/>
    <property type="match status" value="1"/>
</dbReference>
<reference evidence="9" key="1">
    <citation type="submission" date="2021-11" db="EMBL/GenBank/DDBJ databases">
        <title>Vibrio ZSDE26 sp. nov. and Vibrio ZSDZ34 sp. nov., isolated from coastal seawater in Qingdao.</title>
        <authorList>
            <person name="Zhang P."/>
        </authorList>
    </citation>
    <scope>NUCLEOTIDE SEQUENCE</scope>
    <source>
        <strain evidence="9">ZSDZ34</strain>
    </source>
</reference>
<name>A0A9X1WDT9_9VIBR</name>
<accession>A0A9X1WDT9</accession>
<sequence length="438" mass="47491">MTEQTHDLTMPAFGADMATGTLIEWQVKEGDEVKRGDVIAVIETNKGAIELDIFEDTTIDKLLVEVDDEVKVGTPIARLRGPGPEPDIAQDVSADVAPAVSLDVVTEPENDETMPPIAEAEVKKKDVIKKDIVEPASPVPMNVTKGEFVLASPAARYQARIHDIDLASLAASKTQPITLHDLPVTGLVEQAQPAPVSRAPSKASKSTVDEKQMMRDAISDTVTLSKQSIPHYYLSHRLDVTALQAFVSRFNQDKEPQDRVLLAAPMLTAIARLLAKHTQLNGQYLNNQFVSSPSVHLAHAVNIRGSGLIMPVIRDAHQYDAPTLMQLITSQIAQARRGRLSMSQLTGATCCVSSIGERGAEQMSAIILPPQVAIVALGSPHQEALVIDGEVKVRDVIIASLAADHRVSDGHVGAKFLYQLNNLLQQPEQLWTESNYTS</sequence>
<dbReference type="GO" id="GO:0016407">
    <property type="term" value="F:acetyltransferase activity"/>
    <property type="evidence" value="ECO:0007669"/>
    <property type="project" value="TreeGrafter"/>
</dbReference>
<dbReference type="InterPro" id="IPR001078">
    <property type="entry name" value="2-oxoacid_DH_actylTfrase"/>
</dbReference>
<evidence type="ECO:0000256" key="3">
    <source>
        <dbReference type="ARBA" id="ARBA00011484"/>
    </source>
</evidence>
<dbReference type="InterPro" id="IPR011053">
    <property type="entry name" value="Single_hybrid_motif"/>
</dbReference>
<dbReference type="EMBL" id="JAJNNZ010000008">
    <property type="protein sequence ID" value="MCJ2377570.1"/>
    <property type="molecule type" value="Genomic_DNA"/>
</dbReference>
<dbReference type="Gene3D" id="3.30.559.10">
    <property type="entry name" value="Chloramphenicol acetyltransferase-like domain"/>
    <property type="match status" value="1"/>
</dbReference>
<feature type="domain" description="Lipoyl-binding" evidence="8">
    <location>
        <begin position="5"/>
        <end position="80"/>
    </location>
</feature>
<dbReference type="EC" id="2.3.1.-" evidence="7"/>
<evidence type="ECO:0000256" key="6">
    <source>
        <dbReference type="ARBA" id="ARBA00023315"/>
    </source>
</evidence>
<evidence type="ECO:0000313" key="9">
    <source>
        <dbReference type="EMBL" id="MCJ2377570.1"/>
    </source>
</evidence>
<dbReference type="AlphaFoldDB" id="A0A9X1WDT9"/>
<keyword evidence="5 7" id="KW-0450">Lipoyl</keyword>
<dbReference type="InterPro" id="IPR000089">
    <property type="entry name" value="Biotin_lipoyl"/>
</dbReference>
<evidence type="ECO:0000256" key="7">
    <source>
        <dbReference type="RuleBase" id="RU003423"/>
    </source>
</evidence>
<comment type="caution">
    <text evidence="9">The sequence shown here is derived from an EMBL/GenBank/DDBJ whole genome shotgun (WGS) entry which is preliminary data.</text>
</comment>
<dbReference type="Pfam" id="PF00364">
    <property type="entry name" value="Biotin_lipoyl"/>
    <property type="match status" value="1"/>
</dbReference>
<comment type="cofactor">
    <cofactor evidence="1 7">
        <name>(R)-lipoate</name>
        <dbReference type="ChEBI" id="CHEBI:83088"/>
    </cofactor>
</comment>
<dbReference type="SUPFAM" id="SSF52777">
    <property type="entry name" value="CoA-dependent acyltransferases"/>
    <property type="match status" value="1"/>
</dbReference>
<dbReference type="GO" id="GO:0005737">
    <property type="term" value="C:cytoplasm"/>
    <property type="evidence" value="ECO:0007669"/>
    <property type="project" value="TreeGrafter"/>
</dbReference>
<dbReference type="Gene3D" id="2.40.50.100">
    <property type="match status" value="1"/>
</dbReference>
<organism evidence="9 10">
    <name type="scientific">Vibrio gelatinilyticus</name>
    <dbReference type="NCBI Taxonomy" id="2893468"/>
    <lineage>
        <taxon>Bacteria</taxon>
        <taxon>Pseudomonadati</taxon>
        <taxon>Pseudomonadota</taxon>
        <taxon>Gammaproteobacteria</taxon>
        <taxon>Vibrionales</taxon>
        <taxon>Vibrionaceae</taxon>
        <taxon>Vibrio</taxon>
    </lineage>
</organism>
<evidence type="ECO:0000256" key="2">
    <source>
        <dbReference type="ARBA" id="ARBA00007317"/>
    </source>
</evidence>
<dbReference type="InterPro" id="IPR050743">
    <property type="entry name" value="2-oxoacid_DH_E2_comp"/>
</dbReference>
<evidence type="ECO:0000256" key="1">
    <source>
        <dbReference type="ARBA" id="ARBA00001938"/>
    </source>
</evidence>